<feature type="transmembrane region" description="Helical" evidence="9">
    <location>
        <begin position="42"/>
        <end position="65"/>
    </location>
</feature>
<dbReference type="GO" id="GO:0009252">
    <property type="term" value="P:peptidoglycan biosynthetic process"/>
    <property type="evidence" value="ECO:0007669"/>
    <property type="project" value="UniProtKB-UniRule"/>
</dbReference>
<dbReference type="InterPro" id="IPR051050">
    <property type="entry name" value="Lipid_II_flippase_MurJ/MviN"/>
</dbReference>
<accession>A0A285REQ4</accession>
<comment type="function">
    <text evidence="8">Involved in peptidoglycan biosynthesis. Transports lipid-linked peptidoglycan precursors from the inner to the outer leaflet of the cytoplasmic membrane.</text>
</comment>
<feature type="transmembrane region" description="Helical" evidence="9">
    <location>
        <begin position="433"/>
        <end position="458"/>
    </location>
</feature>
<feature type="transmembrane region" description="Helical" evidence="9">
    <location>
        <begin position="158"/>
        <end position="175"/>
    </location>
</feature>
<feature type="transmembrane region" description="Helical" evidence="9">
    <location>
        <begin position="181"/>
        <end position="199"/>
    </location>
</feature>
<dbReference type="GO" id="GO:0071555">
    <property type="term" value="P:cell wall organization"/>
    <property type="evidence" value="ECO:0007669"/>
    <property type="project" value="UniProtKB-UniRule"/>
</dbReference>
<evidence type="ECO:0000313" key="10">
    <source>
        <dbReference type="EMBL" id="SOB90892.1"/>
    </source>
</evidence>
<dbReference type="EMBL" id="OBMQ01000001">
    <property type="protein sequence ID" value="SOB90892.1"/>
    <property type="molecule type" value="Genomic_DNA"/>
</dbReference>
<keyword evidence="3 9" id="KW-0812">Transmembrane</keyword>
<evidence type="ECO:0000256" key="8">
    <source>
        <dbReference type="PIRNR" id="PIRNR002869"/>
    </source>
</evidence>
<evidence type="ECO:0000256" key="1">
    <source>
        <dbReference type="ARBA" id="ARBA00004651"/>
    </source>
</evidence>
<dbReference type="GO" id="GO:0015648">
    <property type="term" value="F:lipid-linked peptidoglycan transporter activity"/>
    <property type="evidence" value="ECO:0007669"/>
    <property type="project" value="UniProtKB-UniRule"/>
</dbReference>
<dbReference type="AlphaFoldDB" id="A0A285REQ4"/>
<evidence type="ECO:0000256" key="6">
    <source>
        <dbReference type="ARBA" id="ARBA00022989"/>
    </source>
</evidence>
<name>A0A285REQ4_9BACL</name>
<feature type="transmembrane region" description="Helical" evidence="9">
    <location>
        <begin position="464"/>
        <end position="485"/>
    </location>
</feature>
<sequence>MKRFLKIVGAVAAINVLARIFGFLREIIIGTQYGTTYISDSIFNAYTIPNFLYLVIGGAFTTAFISIYHKTKSSIEDYIRRTFTTILVSITIITLVFVVFGEGILHLVFPEETGKEFDMLLELYQWMMPSTIMLVLSTWLSGVLNVQGKFHLSSFSVLVYNMSFLVISVGLSLVVGPIGYGIGALIGAIFMVGFLLFGVRKLEHVSFKLSFDRADDQKELWKVALPIMLGGATAQMYTLLQRIFTSLLAEGTVSAMNYATKVSQFPQAILMTAVTTVIYPLLSKKEWEGDEASVKALYLKGMRMLFLLVMPISVYFFFQPETIVRVVFEYNEFDATSTAITAPLLQIFSLTMFFLAANTYITRFYYAKGNSMTPVIFSLITVFGINIAVTYVLIERYAGEAVAWGNLISAIINFILLVAYLQGKYKLKIVNKNVLQFVKLGTLTVVFVLINWVIATFVSFDNKFIHMIVTLLLALIGYAIIVYLLKFDEVKGTINKIRGKLVKSSK</sequence>
<feature type="transmembrane region" description="Helical" evidence="9">
    <location>
        <begin position="86"/>
        <end position="106"/>
    </location>
</feature>
<dbReference type="InterPro" id="IPR004268">
    <property type="entry name" value="MurJ"/>
</dbReference>
<keyword evidence="2 8" id="KW-1003">Cell membrane</keyword>
<keyword evidence="5 8" id="KW-0573">Peptidoglycan synthesis</keyword>
<dbReference type="GO" id="GO:0034204">
    <property type="term" value="P:lipid translocation"/>
    <property type="evidence" value="ECO:0007669"/>
    <property type="project" value="TreeGrafter"/>
</dbReference>
<dbReference type="PANTHER" id="PTHR47019:SF1">
    <property type="entry name" value="LIPID II FLIPPASE MURJ"/>
    <property type="match status" value="1"/>
</dbReference>
<reference evidence="11" key="1">
    <citation type="submission" date="2017-08" db="EMBL/GenBank/DDBJ databases">
        <authorList>
            <person name="Varghese N."/>
            <person name="Submissions S."/>
        </authorList>
    </citation>
    <scope>NUCLEOTIDE SEQUENCE [LARGE SCALE GENOMIC DNA]</scope>
    <source>
        <strain evidence="11">JC22</strain>
    </source>
</reference>
<dbReference type="PRINTS" id="PR01806">
    <property type="entry name" value="VIRFACTRMVIN"/>
</dbReference>
<organism evidence="10 11">
    <name type="scientific">Ureibacillus xyleni</name>
    <dbReference type="NCBI Taxonomy" id="614648"/>
    <lineage>
        <taxon>Bacteria</taxon>
        <taxon>Bacillati</taxon>
        <taxon>Bacillota</taxon>
        <taxon>Bacilli</taxon>
        <taxon>Bacillales</taxon>
        <taxon>Caryophanaceae</taxon>
        <taxon>Ureibacillus</taxon>
    </lineage>
</organism>
<evidence type="ECO:0000256" key="4">
    <source>
        <dbReference type="ARBA" id="ARBA00022960"/>
    </source>
</evidence>
<evidence type="ECO:0000256" key="5">
    <source>
        <dbReference type="ARBA" id="ARBA00022984"/>
    </source>
</evidence>
<protein>
    <recommendedName>
        <fullName evidence="8">Lipid II flippase</fullName>
    </recommendedName>
</protein>
<feature type="transmembrane region" description="Helical" evidence="9">
    <location>
        <begin position="401"/>
        <end position="421"/>
    </location>
</feature>
<evidence type="ECO:0000256" key="7">
    <source>
        <dbReference type="ARBA" id="ARBA00023136"/>
    </source>
</evidence>
<proteinExistence type="inferred from homology"/>
<feature type="transmembrane region" description="Helical" evidence="9">
    <location>
        <begin position="264"/>
        <end position="282"/>
    </location>
</feature>
<keyword evidence="6 9" id="KW-1133">Transmembrane helix</keyword>
<dbReference type="Proteomes" id="UP000219636">
    <property type="component" value="Unassembled WGS sequence"/>
</dbReference>
<evidence type="ECO:0000256" key="9">
    <source>
        <dbReference type="SAM" id="Phobius"/>
    </source>
</evidence>
<feature type="transmembrane region" description="Helical" evidence="9">
    <location>
        <begin position="220"/>
        <end position="244"/>
    </location>
</feature>
<feature type="transmembrane region" description="Helical" evidence="9">
    <location>
        <begin position="126"/>
        <end position="146"/>
    </location>
</feature>
<dbReference type="GO" id="GO:0005886">
    <property type="term" value="C:plasma membrane"/>
    <property type="evidence" value="ECO:0007669"/>
    <property type="project" value="UniProtKB-SubCell"/>
</dbReference>
<keyword evidence="8" id="KW-0813">Transport</keyword>
<gene>
    <name evidence="10" type="ORF">SAMN05880501_101229</name>
</gene>
<keyword evidence="8" id="KW-0961">Cell wall biogenesis/degradation</keyword>
<feature type="transmembrane region" description="Helical" evidence="9">
    <location>
        <begin position="338"/>
        <end position="361"/>
    </location>
</feature>
<dbReference type="NCBIfam" id="TIGR01695">
    <property type="entry name" value="murJ_mviN"/>
    <property type="match status" value="1"/>
</dbReference>
<dbReference type="Pfam" id="PF03023">
    <property type="entry name" value="MurJ"/>
    <property type="match status" value="1"/>
</dbReference>
<dbReference type="RefSeq" id="WP_097071809.1">
    <property type="nucleotide sequence ID" value="NZ_OBMQ01000001.1"/>
</dbReference>
<evidence type="ECO:0000256" key="2">
    <source>
        <dbReference type="ARBA" id="ARBA00022475"/>
    </source>
</evidence>
<evidence type="ECO:0000256" key="3">
    <source>
        <dbReference type="ARBA" id="ARBA00022692"/>
    </source>
</evidence>
<dbReference type="GO" id="GO:0008360">
    <property type="term" value="P:regulation of cell shape"/>
    <property type="evidence" value="ECO:0007669"/>
    <property type="project" value="UniProtKB-UniRule"/>
</dbReference>
<keyword evidence="7 8" id="KW-0472">Membrane</keyword>
<dbReference type="CDD" id="cd13123">
    <property type="entry name" value="MATE_MurJ_like"/>
    <property type="match status" value="1"/>
</dbReference>
<dbReference type="PANTHER" id="PTHR47019">
    <property type="entry name" value="LIPID II FLIPPASE MURJ"/>
    <property type="match status" value="1"/>
</dbReference>
<feature type="transmembrane region" description="Helical" evidence="9">
    <location>
        <begin position="302"/>
        <end position="318"/>
    </location>
</feature>
<feature type="transmembrane region" description="Helical" evidence="9">
    <location>
        <begin position="373"/>
        <end position="394"/>
    </location>
</feature>
<comment type="subcellular location">
    <subcellularLocation>
        <location evidence="1">Cell membrane</location>
        <topology evidence="1">Multi-pass membrane protein</topology>
    </subcellularLocation>
</comment>
<dbReference type="PIRSF" id="PIRSF002869">
    <property type="entry name" value="MviN"/>
    <property type="match status" value="1"/>
</dbReference>
<keyword evidence="11" id="KW-1185">Reference proteome</keyword>
<dbReference type="OrthoDB" id="9804143at2"/>
<evidence type="ECO:0000313" key="11">
    <source>
        <dbReference type="Proteomes" id="UP000219636"/>
    </source>
</evidence>
<keyword evidence="4 8" id="KW-0133">Cell shape</keyword>
<comment type="similarity">
    <text evidence="8">Belongs to the MurJ/MviN family.</text>
</comment>